<dbReference type="RefSeq" id="WP_204604876.1">
    <property type="nucleotide sequence ID" value="NZ_JBHSED010000023.1"/>
</dbReference>
<proteinExistence type="predicted"/>
<evidence type="ECO:0000313" key="2">
    <source>
        <dbReference type="EMBL" id="MFC4304409.1"/>
    </source>
</evidence>
<evidence type="ECO:0000259" key="1">
    <source>
        <dbReference type="Pfam" id="PF00326"/>
    </source>
</evidence>
<feature type="domain" description="Peptidase S9 prolyl oligopeptidase catalytic" evidence="1">
    <location>
        <begin position="67"/>
        <end position="241"/>
    </location>
</feature>
<dbReference type="GO" id="GO:0016787">
    <property type="term" value="F:hydrolase activity"/>
    <property type="evidence" value="ECO:0007669"/>
    <property type="project" value="UniProtKB-KW"/>
</dbReference>
<protein>
    <submittedName>
        <fullName evidence="2">Alpha/beta hydrolase family protein</fullName>
        <ecNumber evidence="2">3.4.-.-</ecNumber>
    </submittedName>
</protein>
<accession>A0ABV8SDJ6</accession>
<dbReference type="SUPFAM" id="SSF53474">
    <property type="entry name" value="alpha/beta-Hydrolases"/>
    <property type="match status" value="1"/>
</dbReference>
<dbReference type="InterPro" id="IPR001375">
    <property type="entry name" value="Peptidase_S9_cat"/>
</dbReference>
<reference evidence="3" key="1">
    <citation type="journal article" date="2019" name="Int. J. Syst. Evol. Microbiol.">
        <title>The Global Catalogue of Microorganisms (GCM) 10K type strain sequencing project: providing services to taxonomists for standard genome sequencing and annotation.</title>
        <authorList>
            <consortium name="The Broad Institute Genomics Platform"/>
            <consortium name="The Broad Institute Genome Sequencing Center for Infectious Disease"/>
            <person name="Wu L."/>
            <person name="Ma J."/>
        </authorList>
    </citation>
    <scope>NUCLEOTIDE SEQUENCE [LARGE SCALE GENOMIC DNA]</scope>
    <source>
        <strain evidence="3">CGMCC 4.1641</strain>
    </source>
</reference>
<name>A0ABV8SDJ6_9BACL</name>
<dbReference type="InterPro" id="IPR029058">
    <property type="entry name" value="AB_hydrolase_fold"/>
</dbReference>
<dbReference type="Pfam" id="PF00326">
    <property type="entry name" value="Peptidase_S9"/>
    <property type="match status" value="1"/>
</dbReference>
<evidence type="ECO:0000313" key="3">
    <source>
        <dbReference type="Proteomes" id="UP001595755"/>
    </source>
</evidence>
<gene>
    <name evidence="2" type="ORF">ACFO1S_13355</name>
</gene>
<keyword evidence="3" id="KW-1185">Reference proteome</keyword>
<organism evidence="2 3">
    <name type="scientific">Cohnella boryungensis</name>
    <dbReference type="NCBI Taxonomy" id="768479"/>
    <lineage>
        <taxon>Bacteria</taxon>
        <taxon>Bacillati</taxon>
        <taxon>Bacillota</taxon>
        <taxon>Bacilli</taxon>
        <taxon>Bacillales</taxon>
        <taxon>Paenibacillaceae</taxon>
        <taxon>Cohnella</taxon>
    </lineage>
</organism>
<dbReference type="Gene3D" id="3.40.50.1820">
    <property type="entry name" value="alpha/beta hydrolase"/>
    <property type="match status" value="1"/>
</dbReference>
<keyword evidence="2" id="KW-0378">Hydrolase</keyword>
<dbReference type="Proteomes" id="UP001595755">
    <property type="component" value="Unassembled WGS sequence"/>
</dbReference>
<dbReference type="EC" id="3.4.-.-" evidence="2"/>
<dbReference type="EMBL" id="JBHSED010000023">
    <property type="protein sequence ID" value="MFC4304409.1"/>
    <property type="molecule type" value="Genomic_DNA"/>
</dbReference>
<comment type="caution">
    <text evidence="2">The sequence shown here is derived from an EMBL/GenBank/DDBJ whole genome shotgun (WGS) entry which is preliminary data.</text>
</comment>
<sequence>MKITRWEGYDQVVFELEGREGFLVLPEGFAEGRPWIWRAEFFGCFDYADRALLREGYVLAYYGLSNMYGSPAAIDGMKGFQDFVTRLFGLAEKAALFGFSRGGLYAFNYAATYPERVSLLYLDAPVLDIQSWPGGLGEGVGAENEWQECLAAYGLTEDEARTAKVSPLDRVEAVAAARIPILVVAGDSDDVVPLAENAAILEKRYRKLGGALKMIVKPGIGHHPHSLEQPEEIVDFIREHTQINRDI</sequence>